<name>A0ABM6VA98_9ACTN</name>
<dbReference type="Proteomes" id="UP000245051">
    <property type="component" value="Chromosome"/>
</dbReference>
<evidence type="ECO:0000313" key="2">
    <source>
        <dbReference type="Proteomes" id="UP000245051"/>
    </source>
</evidence>
<sequence>MELVMTESMIQVEIDPVAALAYVELGHGDVARTVQFTDEVTIDLDPYGMVLGVEFLTLTADLDPDLRARLESQYHVPSQVLDVLPAALAAVANWNRQAASRRVAREQSRRPSYGVLRPTAVLTESSS</sequence>
<evidence type="ECO:0008006" key="3">
    <source>
        <dbReference type="Google" id="ProtNLM"/>
    </source>
</evidence>
<dbReference type="EMBL" id="CP029254">
    <property type="protein sequence ID" value="AWK10952.1"/>
    <property type="molecule type" value="Genomic_DNA"/>
</dbReference>
<organism evidence="1 2">
    <name type="scientific">Streptomyces spongiicola</name>
    <dbReference type="NCBI Taxonomy" id="1690221"/>
    <lineage>
        <taxon>Bacteria</taxon>
        <taxon>Bacillati</taxon>
        <taxon>Actinomycetota</taxon>
        <taxon>Actinomycetes</taxon>
        <taxon>Kitasatosporales</taxon>
        <taxon>Streptomycetaceae</taxon>
        <taxon>Streptomyces</taxon>
    </lineage>
</organism>
<gene>
    <name evidence="1" type="ORF">DDQ41_20850</name>
</gene>
<accession>A0ABM6VA98</accession>
<proteinExistence type="predicted"/>
<evidence type="ECO:0000313" key="1">
    <source>
        <dbReference type="EMBL" id="AWK10952.1"/>
    </source>
</evidence>
<reference evidence="1 2" key="1">
    <citation type="submission" date="2018-05" db="EMBL/GenBank/DDBJ databases">
        <title>Complete genome sequence of the Type Strain of Streptomyces spongiicola HNM0071, the producer of staurosporine.</title>
        <authorList>
            <person name="Zhou S."/>
            <person name="Huang X."/>
        </authorList>
    </citation>
    <scope>NUCLEOTIDE SEQUENCE [LARGE SCALE GENOMIC DNA]</scope>
    <source>
        <strain evidence="1 2">HNM0071</strain>
    </source>
</reference>
<keyword evidence="2" id="KW-1185">Reference proteome</keyword>
<protein>
    <recommendedName>
        <fullName evidence="3">DUF2283 domain-containing protein</fullName>
    </recommendedName>
</protein>